<evidence type="ECO:0000256" key="1">
    <source>
        <dbReference type="ARBA" id="ARBA00004123"/>
    </source>
</evidence>
<name>A0A1E3JVV5_9TREE</name>
<dbReference type="OrthoDB" id="273345at2759"/>
<evidence type="ECO:0000313" key="9">
    <source>
        <dbReference type="Proteomes" id="UP000095149"/>
    </source>
</evidence>
<dbReference type="PIRSF" id="PIRSF026991">
    <property type="entry name" value="Mnd1"/>
    <property type="match status" value="1"/>
</dbReference>
<comment type="function">
    <text evidence="5">Required for proper homologous chromosome pairing and efficient cross-over and intragenic recombination during meiosis.</text>
</comment>
<dbReference type="Proteomes" id="UP000095149">
    <property type="component" value="Unassembled WGS sequence"/>
</dbReference>
<evidence type="ECO:0000256" key="4">
    <source>
        <dbReference type="ARBA" id="ARBA00023242"/>
    </source>
</evidence>
<gene>
    <name evidence="8" type="ORF">I350_05601</name>
</gene>
<dbReference type="InterPro" id="IPR040661">
    <property type="entry name" value="LZ3wCH"/>
</dbReference>
<keyword evidence="3" id="KW-0175">Coiled coil</keyword>
<feature type="domain" description="Leucine zipper with capping helix" evidence="7">
    <location>
        <begin position="163"/>
        <end position="214"/>
    </location>
</feature>
<evidence type="ECO:0000256" key="2">
    <source>
        <dbReference type="ARBA" id="ARBA00005981"/>
    </source>
</evidence>
<proteinExistence type="inferred from homology"/>
<feature type="domain" description="Mnd1 HTH" evidence="6">
    <location>
        <begin position="37"/>
        <end position="86"/>
    </location>
</feature>
<protein>
    <recommendedName>
        <fullName evidence="5">Meiotic nuclear division protein 1</fullName>
    </recommendedName>
</protein>
<dbReference type="Pfam" id="PF18517">
    <property type="entry name" value="LZ3wCH"/>
    <property type="match status" value="1"/>
</dbReference>
<evidence type="ECO:0000313" key="8">
    <source>
        <dbReference type="EMBL" id="ODO04989.1"/>
    </source>
</evidence>
<organism evidence="8 9">
    <name type="scientific">Cryptococcus amylolentus CBS 6273</name>
    <dbReference type="NCBI Taxonomy" id="1296118"/>
    <lineage>
        <taxon>Eukaryota</taxon>
        <taxon>Fungi</taxon>
        <taxon>Dikarya</taxon>
        <taxon>Basidiomycota</taxon>
        <taxon>Agaricomycotina</taxon>
        <taxon>Tremellomycetes</taxon>
        <taxon>Tremellales</taxon>
        <taxon>Cryptococcaceae</taxon>
        <taxon>Cryptococcus</taxon>
    </lineage>
</organism>
<dbReference type="GO" id="GO:0003690">
    <property type="term" value="F:double-stranded DNA binding"/>
    <property type="evidence" value="ECO:0007669"/>
    <property type="project" value="InterPro"/>
</dbReference>
<comment type="caution">
    <text evidence="8">The sequence shown here is derived from an EMBL/GenBank/DDBJ whole genome shotgun (WGS) entry which is preliminary data.</text>
</comment>
<dbReference type="Pfam" id="PF03962">
    <property type="entry name" value="Mnd1"/>
    <property type="match status" value="1"/>
</dbReference>
<dbReference type="GO" id="GO:0005634">
    <property type="term" value="C:nucleus"/>
    <property type="evidence" value="ECO:0007669"/>
    <property type="project" value="UniProtKB-SubCell"/>
</dbReference>
<evidence type="ECO:0000256" key="3">
    <source>
        <dbReference type="ARBA" id="ARBA00023054"/>
    </source>
</evidence>
<dbReference type="GO" id="GO:0007131">
    <property type="term" value="P:reciprocal meiotic recombination"/>
    <property type="evidence" value="ECO:0007669"/>
    <property type="project" value="InterPro"/>
</dbReference>
<comment type="similarity">
    <text evidence="2 5">Belongs to the MND1 family.</text>
</comment>
<evidence type="ECO:0000256" key="5">
    <source>
        <dbReference type="PIRNR" id="PIRNR026991"/>
    </source>
</evidence>
<evidence type="ECO:0000259" key="6">
    <source>
        <dbReference type="Pfam" id="PF03962"/>
    </source>
</evidence>
<evidence type="ECO:0000259" key="7">
    <source>
        <dbReference type="Pfam" id="PF18517"/>
    </source>
</evidence>
<reference evidence="8 9" key="1">
    <citation type="submission" date="2016-06" db="EMBL/GenBank/DDBJ databases">
        <title>Evolution of pathogenesis and genome organization in the Tremellales.</title>
        <authorList>
            <person name="Cuomo C."/>
            <person name="Litvintseva A."/>
            <person name="Heitman J."/>
            <person name="Chen Y."/>
            <person name="Sun S."/>
            <person name="Springer D."/>
            <person name="Dromer F."/>
            <person name="Young S."/>
            <person name="Zeng Q."/>
            <person name="Chapman S."/>
            <person name="Gujja S."/>
            <person name="Saif S."/>
            <person name="Birren B."/>
        </authorList>
    </citation>
    <scope>NUCLEOTIDE SEQUENCE [LARGE SCALE GENOMIC DNA]</scope>
    <source>
        <strain evidence="8 9">CBS 6273</strain>
    </source>
</reference>
<dbReference type="EMBL" id="MEKH01000008">
    <property type="protein sequence ID" value="ODO04989.1"/>
    <property type="molecule type" value="Genomic_DNA"/>
</dbReference>
<accession>A0A1E3JVV5</accession>
<dbReference type="InterPro" id="IPR005647">
    <property type="entry name" value="Mnd1"/>
</dbReference>
<sequence>MSKRGLSMEEKKTKMVEIFHGTVSTFYADRRAGGLAEFFSLKELEKIAPKQKGIVQQSVKEVLDDLVSDGLVTMDKIGTGNYYWALSSAAGATKIAALAKHKKELDKLETSLGETKAALDEADQGREDTPERQSLISTLSSLQSQSTALQAKLSAFGAADPIKYEKKKQAIDTCKEGAVRWTDNVMILMQYAGGLGVESGQVRGFLEIDEDWDDLKV</sequence>
<keyword evidence="4 5" id="KW-0539">Nucleus</keyword>
<dbReference type="InterPro" id="IPR040453">
    <property type="entry name" value="Mnd1_HTH"/>
</dbReference>
<comment type="subcellular location">
    <subcellularLocation>
        <location evidence="1 5">Nucleus</location>
    </subcellularLocation>
</comment>
<dbReference type="AlphaFoldDB" id="A0A1E3JVV5"/>